<gene>
    <name evidence="1" type="ORF">GSTUAT00002120001</name>
</gene>
<reference evidence="1" key="1">
    <citation type="submission" date="2015-10" db="EMBL/GenBank/DDBJ databases">
        <authorList>
            <person name="Regsiter A."/>
            <person name="william w."/>
        </authorList>
    </citation>
    <scope>NUCLEOTIDE SEQUENCE</scope>
    <source>
        <strain evidence="1">Montdore</strain>
    </source>
</reference>
<evidence type="ECO:0000313" key="2">
    <source>
        <dbReference type="Proteomes" id="UP001412239"/>
    </source>
</evidence>
<proteinExistence type="predicted"/>
<dbReference type="AlphaFoldDB" id="A0A292Q1U5"/>
<accession>A0A292Q1U5</accession>
<dbReference type="Proteomes" id="UP001412239">
    <property type="component" value="Unassembled WGS sequence"/>
</dbReference>
<keyword evidence="2" id="KW-1185">Reference proteome</keyword>
<evidence type="ECO:0000313" key="1">
    <source>
        <dbReference type="EMBL" id="CUS13759.1"/>
    </source>
</evidence>
<protein>
    <submittedName>
        <fullName evidence="1">Uncharacterized protein</fullName>
    </submittedName>
</protein>
<sequence length="133" mass="15093">MIPLRCGRVPGTYNERNGMIRVQYSTSYNHQRQSKVKNSRDIVKSRGTVQCHTITASASHAFSYICMLHTFFPLAMVLGQRAQVRTPALIFLVVGANSGLEVVWTGYDTVAQCCARCWYDLFFSFSWYSARPP</sequence>
<organism evidence="1 2">
    <name type="scientific">Tuber aestivum</name>
    <name type="common">summer truffle</name>
    <dbReference type="NCBI Taxonomy" id="59557"/>
    <lineage>
        <taxon>Eukaryota</taxon>
        <taxon>Fungi</taxon>
        <taxon>Dikarya</taxon>
        <taxon>Ascomycota</taxon>
        <taxon>Pezizomycotina</taxon>
        <taxon>Pezizomycetes</taxon>
        <taxon>Pezizales</taxon>
        <taxon>Tuberaceae</taxon>
        <taxon>Tuber</taxon>
    </lineage>
</organism>
<name>A0A292Q1U5_9PEZI</name>
<dbReference type="EMBL" id="LN890967">
    <property type="protein sequence ID" value="CUS13759.1"/>
    <property type="molecule type" value="Genomic_DNA"/>
</dbReference>